<protein>
    <submittedName>
        <fullName evidence="3">Serine hydrolase domain-containing protein</fullName>
        <ecNumber evidence="3">3.-.-.-</ecNumber>
    </submittedName>
</protein>
<organism evidence="3 4">
    <name type="scientific">Luteimonas salinilitoris</name>
    <dbReference type="NCBI Taxonomy" id="3237697"/>
    <lineage>
        <taxon>Bacteria</taxon>
        <taxon>Pseudomonadati</taxon>
        <taxon>Pseudomonadota</taxon>
        <taxon>Gammaproteobacteria</taxon>
        <taxon>Lysobacterales</taxon>
        <taxon>Lysobacteraceae</taxon>
        <taxon>Luteimonas</taxon>
    </lineage>
</organism>
<sequence length="358" mass="38591">MRVLAAIAACLLLPGAGAAHGDPMQANVDALMRDYSGGVPGAAVLVLHDGDAVVRRGYGLANLEAGVPVTPASNFRLASLTKQFTAAAILLLAEDGRLRLDDPLRKWLPTLPAAAEPVTLHHLLSHTSGLIDYEEVMPEAIDGQLRDADVLALLEPHDRLYFAPGTQYRYSNSAYALLALIVGEASGSDFAGFLRERIFLPLGMARTVAFEDGVSTVADRAYGYSRVDGEWTRSDQSPTSAVLGDGGIYSSIDDLAKWDAALYDDRLLSDASRALAFASQTTTPTGEDDVDAYGYGWRLHGDQLWHSGETIGFRNVILRFPRERLTVVVLSNRNHPEPYATARAIADLWPAGPARHAP</sequence>
<dbReference type="InterPro" id="IPR012338">
    <property type="entry name" value="Beta-lactam/transpept-like"/>
</dbReference>
<dbReference type="Proteomes" id="UP001566331">
    <property type="component" value="Unassembled WGS sequence"/>
</dbReference>
<reference evidence="3 4" key="1">
    <citation type="submission" date="2024-07" db="EMBL/GenBank/DDBJ databases">
        <title>Luteimonas salilacus sp. nov., isolated from the shore soil of Salt Lake in Tibet of China.</title>
        <authorList>
            <person name="Zhang X."/>
            <person name="Li A."/>
        </authorList>
    </citation>
    <scope>NUCLEOTIDE SEQUENCE [LARGE SCALE GENOMIC DNA]</scope>
    <source>
        <strain evidence="3 4">B3-2-R+30</strain>
    </source>
</reference>
<evidence type="ECO:0000256" key="1">
    <source>
        <dbReference type="SAM" id="SignalP"/>
    </source>
</evidence>
<keyword evidence="3" id="KW-0378">Hydrolase</keyword>
<dbReference type="PANTHER" id="PTHR46825:SF9">
    <property type="entry name" value="BETA-LACTAMASE-RELATED DOMAIN-CONTAINING PROTEIN"/>
    <property type="match status" value="1"/>
</dbReference>
<evidence type="ECO:0000313" key="3">
    <source>
        <dbReference type="EMBL" id="MEZ0474150.1"/>
    </source>
</evidence>
<dbReference type="Pfam" id="PF00144">
    <property type="entry name" value="Beta-lactamase"/>
    <property type="match status" value="1"/>
</dbReference>
<feature type="domain" description="Beta-lactamase-related" evidence="2">
    <location>
        <begin position="29"/>
        <end position="346"/>
    </location>
</feature>
<dbReference type="GO" id="GO:0016787">
    <property type="term" value="F:hydrolase activity"/>
    <property type="evidence" value="ECO:0007669"/>
    <property type="project" value="UniProtKB-KW"/>
</dbReference>
<dbReference type="SUPFAM" id="SSF56601">
    <property type="entry name" value="beta-lactamase/transpeptidase-like"/>
    <property type="match status" value="1"/>
</dbReference>
<dbReference type="RefSeq" id="WP_370564144.1">
    <property type="nucleotide sequence ID" value="NZ_JBFWIB010000006.1"/>
</dbReference>
<accession>A0ABV4HN32</accession>
<dbReference type="EC" id="3.-.-.-" evidence="3"/>
<dbReference type="PANTHER" id="PTHR46825">
    <property type="entry name" value="D-ALANYL-D-ALANINE-CARBOXYPEPTIDASE/ENDOPEPTIDASE AMPH"/>
    <property type="match status" value="1"/>
</dbReference>
<gene>
    <name evidence="3" type="ORF">AB6713_05900</name>
</gene>
<name>A0ABV4HN32_9GAMM</name>
<feature type="chain" id="PRO_5045060715" evidence="1">
    <location>
        <begin position="22"/>
        <end position="358"/>
    </location>
</feature>
<comment type="caution">
    <text evidence="3">The sequence shown here is derived from an EMBL/GenBank/DDBJ whole genome shotgun (WGS) entry which is preliminary data.</text>
</comment>
<dbReference type="EMBL" id="JBFWIC010000005">
    <property type="protein sequence ID" value="MEZ0474150.1"/>
    <property type="molecule type" value="Genomic_DNA"/>
</dbReference>
<keyword evidence="4" id="KW-1185">Reference proteome</keyword>
<feature type="signal peptide" evidence="1">
    <location>
        <begin position="1"/>
        <end position="21"/>
    </location>
</feature>
<dbReference type="InterPro" id="IPR050491">
    <property type="entry name" value="AmpC-like"/>
</dbReference>
<dbReference type="InterPro" id="IPR001466">
    <property type="entry name" value="Beta-lactam-related"/>
</dbReference>
<proteinExistence type="predicted"/>
<dbReference type="Gene3D" id="3.40.710.10">
    <property type="entry name" value="DD-peptidase/beta-lactamase superfamily"/>
    <property type="match status" value="1"/>
</dbReference>
<keyword evidence="1" id="KW-0732">Signal</keyword>
<evidence type="ECO:0000259" key="2">
    <source>
        <dbReference type="Pfam" id="PF00144"/>
    </source>
</evidence>
<evidence type="ECO:0000313" key="4">
    <source>
        <dbReference type="Proteomes" id="UP001566331"/>
    </source>
</evidence>